<evidence type="ECO:0000256" key="8">
    <source>
        <dbReference type="RuleBase" id="RU363041"/>
    </source>
</evidence>
<accession>A0A975JF38</accession>
<evidence type="ECO:0000313" key="9">
    <source>
        <dbReference type="EMBL" id="QUJ77293.1"/>
    </source>
</evidence>
<keyword evidence="7 8" id="KW-0472">Membrane</keyword>
<reference evidence="9" key="1">
    <citation type="submission" date="2021-04" db="EMBL/GenBank/DDBJ databases">
        <title>Complete genome sequence for Sulfitobacter sp. strain JK7-1.</title>
        <authorList>
            <person name="Park S.-J."/>
        </authorList>
    </citation>
    <scope>NUCLEOTIDE SEQUENCE</scope>
    <source>
        <strain evidence="9">JK7-1</strain>
    </source>
</reference>
<evidence type="ECO:0000256" key="5">
    <source>
        <dbReference type="ARBA" id="ARBA00022692"/>
    </source>
</evidence>
<feature type="transmembrane region" description="Helical" evidence="8">
    <location>
        <begin position="175"/>
        <end position="193"/>
    </location>
</feature>
<protein>
    <recommendedName>
        <fullName evidence="8">Probable membrane transporter protein</fullName>
    </recommendedName>
</protein>
<comment type="similarity">
    <text evidence="2 8">Belongs to the 4-toluene sulfonate uptake permease (TSUP) (TC 2.A.102) family.</text>
</comment>
<dbReference type="EMBL" id="CP073581">
    <property type="protein sequence ID" value="QUJ77293.1"/>
    <property type="molecule type" value="Genomic_DNA"/>
</dbReference>
<feature type="transmembrane region" description="Helical" evidence="8">
    <location>
        <begin position="80"/>
        <end position="99"/>
    </location>
</feature>
<feature type="transmembrane region" description="Helical" evidence="8">
    <location>
        <begin position="137"/>
        <end position="163"/>
    </location>
</feature>
<keyword evidence="3" id="KW-0813">Transport</keyword>
<evidence type="ECO:0000256" key="1">
    <source>
        <dbReference type="ARBA" id="ARBA00004651"/>
    </source>
</evidence>
<dbReference type="RefSeq" id="WP_212705489.1">
    <property type="nucleotide sequence ID" value="NZ_CP073581.1"/>
</dbReference>
<evidence type="ECO:0000313" key="10">
    <source>
        <dbReference type="Proteomes" id="UP000683291"/>
    </source>
</evidence>
<keyword evidence="10" id="KW-1185">Reference proteome</keyword>
<feature type="transmembrane region" description="Helical" evidence="8">
    <location>
        <begin position="228"/>
        <end position="249"/>
    </location>
</feature>
<keyword evidence="4 8" id="KW-1003">Cell membrane</keyword>
<dbReference type="InterPro" id="IPR052017">
    <property type="entry name" value="TSUP"/>
</dbReference>
<keyword evidence="6 8" id="KW-1133">Transmembrane helix</keyword>
<evidence type="ECO:0000256" key="6">
    <source>
        <dbReference type="ARBA" id="ARBA00022989"/>
    </source>
</evidence>
<comment type="subcellular location">
    <subcellularLocation>
        <location evidence="1 8">Cell membrane</location>
        <topology evidence="1 8">Multi-pass membrane protein</topology>
    </subcellularLocation>
</comment>
<sequence>MPETLIAALAVPGLHWLVLAVFVAGLVRGFAGFGSAMIIMPVASSVLSPVEAVIFLVAAELIGPLPNLRSAWREGAPRDVGLLIAGAVLALPFGVWMLSVMQPAAFGWIVSMTVLALLGLMMTGWRLRGALTRRLTIFTGAVGGWMTGFAGIPGPPVIMLYMASTLPISVIRANFLLYLLALDLLLVPLLWILGLMNWSIAVLGLLVGIPNLVANVIGARLFDPGAERLFRSVAYIVIAASAIIGLPIWKG</sequence>
<dbReference type="PANTHER" id="PTHR30269:SF37">
    <property type="entry name" value="MEMBRANE TRANSPORTER PROTEIN"/>
    <property type="match status" value="1"/>
</dbReference>
<dbReference type="InterPro" id="IPR002781">
    <property type="entry name" value="TM_pro_TauE-like"/>
</dbReference>
<proteinExistence type="inferred from homology"/>
<feature type="transmembrane region" description="Helical" evidence="8">
    <location>
        <begin position="36"/>
        <end position="59"/>
    </location>
</feature>
<dbReference type="GO" id="GO:0005886">
    <property type="term" value="C:plasma membrane"/>
    <property type="evidence" value="ECO:0007669"/>
    <property type="project" value="UniProtKB-SubCell"/>
</dbReference>
<evidence type="ECO:0000256" key="2">
    <source>
        <dbReference type="ARBA" id="ARBA00009142"/>
    </source>
</evidence>
<gene>
    <name evidence="9" type="ORF">KDD17_04575</name>
</gene>
<dbReference type="KEGG" id="sual:KDD17_04575"/>
<evidence type="ECO:0000256" key="4">
    <source>
        <dbReference type="ARBA" id="ARBA00022475"/>
    </source>
</evidence>
<organism evidence="9 10">
    <name type="scientific">Sulfitobacter albidus</name>
    <dbReference type="NCBI Taxonomy" id="2829501"/>
    <lineage>
        <taxon>Bacteria</taxon>
        <taxon>Pseudomonadati</taxon>
        <taxon>Pseudomonadota</taxon>
        <taxon>Alphaproteobacteria</taxon>
        <taxon>Rhodobacterales</taxon>
        <taxon>Roseobacteraceae</taxon>
        <taxon>Sulfitobacter</taxon>
    </lineage>
</organism>
<feature type="transmembrane region" description="Helical" evidence="8">
    <location>
        <begin position="200"/>
        <end position="222"/>
    </location>
</feature>
<name>A0A975JF38_9RHOB</name>
<keyword evidence="5 8" id="KW-0812">Transmembrane</keyword>
<dbReference type="PANTHER" id="PTHR30269">
    <property type="entry name" value="TRANSMEMBRANE PROTEIN YFCA"/>
    <property type="match status" value="1"/>
</dbReference>
<dbReference type="Proteomes" id="UP000683291">
    <property type="component" value="Chromosome 1"/>
</dbReference>
<evidence type="ECO:0000256" key="3">
    <source>
        <dbReference type="ARBA" id="ARBA00022448"/>
    </source>
</evidence>
<dbReference type="AlphaFoldDB" id="A0A975JF38"/>
<evidence type="ECO:0000256" key="7">
    <source>
        <dbReference type="ARBA" id="ARBA00023136"/>
    </source>
</evidence>
<feature type="transmembrane region" description="Helical" evidence="8">
    <location>
        <begin position="105"/>
        <end position="125"/>
    </location>
</feature>
<dbReference type="Pfam" id="PF01925">
    <property type="entry name" value="TauE"/>
    <property type="match status" value="1"/>
</dbReference>